<proteinExistence type="predicted"/>
<reference evidence="1 2" key="1">
    <citation type="submission" date="2015-06" db="EMBL/GenBank/DDBJ databases">
        <authorList>
            <person name="Allen E.A."/>
            <person name="Cruz J.Y."/>
            <person name="Diehl T.R."/>
            <person name="Dittrich D.J."/>
            <person name="Forsyth M.H."/>
            <person name="Gray V.C."/>
            <person name="Innis A.M."/>
            <person name="Jenkins N.D."/>
            <person name="Marable D.L."/>
            <person name="Martinez F.L."/>
            <person name="Mason D.V."/>
            <person name="Raheem B.D."/>
            <person name="Saha M.S."/>
            <person name="Sartor C.S."/>
            <person name="Tabassum S."/>
            <person name="Whitaker A.L."/>
            <person name="Delesalle V.A."/>
            <person name="Bradley K.W."/>
            <person name="Asai D.J."/>
            <person name="Bowman C.A."/>
            <person name="Russell D.A."/>
            <person name="Pope W.H."/>
            <person name="Jacobs-Sera D."/>
            <person name="Hendrix R.W."/>
            <person name="Hatfull G.F."/>
        </authorList>
    </citation>
    <scope>NUCLEOTIDE SEQUENCE [LARGE SCALE GENOMIC DNA]</scope>
</reference>
<gene>
    <name evidence="1" type="ORF">SEA_KINBOTE_83</name>
</gene>
<sequence length="51" mass="6097">MTPRRLLPIAAWWHRARLHVVHHDVHTTDTHDGPTWWHTYCATCAKGWRTL</sequence>
<name>A0A0H4TLG7_9CAUD</name>
<dbReference type="Proteomes" id="UP000231247">
    <property type="component" value="Segment"/>
</dbReference>
<dbReference type="EMBL" id="KT222940">
    <property type="protein sequence ID" value="AKQ07859.1"/>
    <property type="molecule type" value="Genomic_DNA"/>
</dbReference>
<organism evidence="1 2">
    <name type="scientific">Mycobacterium phage Kinbote</name>
    <dbReference type="NCBI Taxonomy" id="1679527"/>
    <lineage>
        <taxon>Viruses</taxon>
        <taxon>Duplodnaviria</taxon>
        <taxon>Heunggongvirae</taxon>
        <taxon>Uroviricota</taxon>
        <taxon>Caudoviricetes</taxon>
        <taxon>Gilesvirus</taxon>
        <taxon>Gilesvirus giles</taxon>
    </lineage>
</organism>
<evidence type="ECO:0000313" key="1">
    <source>
        <dbReference type="EMBL" id="AKQ07859.1"/>
    </source>
</evidence>
<accession>A0A0H4TLG7</accession>
<evidence type="ECO:0000313" key="2">
    <source>
        <dbReference type="Proteomes" id="UP000231247"/>
    </source>
</evidence>
<protein>
    <submittedName>
        <fullName evidence="1">Uncharacterized protein</fullName>
    </submittedName>
</protein>